<feature type="transmembrane region" description="Helical" evidence="1">
    <location>
        <begin position="194"/>
        <end position="211"/>
    </location>
</feature>
<keyword evidence="1" id="KW-0472">Membrane</keyword>
<evidence type="ECO:0000256" key="1">
    <source>
        <dbReference type="SAM" id="Phobius"/>
    </source>
</evidence>
<feature type="transmembrane region" description="Helical" evidence="1">
    <location>
        <begin position="55"/>
        <end position="73"/>
    </location>
</feature>
<feature type="transmembrane region" description="Helical" evidence="1">
    <location>
        <begin position="30"/>
        <end position="49"/>
    </location>
</feature>
<dbReference type="Pfam" id="PF18159">
    <property type="entry name" value="S_4TM"/>
    <property type="match status" value="1"/>
</dbReference>
<proteinExistence type="predicted"/>
<keyword evidence="1" id="KW-0812">Transmembrane</keyword>
<organism evidence="2 3">
    <name type="scientific">Azohydromonas lata</name>
    <dbReference type="NCBI Taxonomy" id="45677"/>
    <lineage>
        <taxon>Bacteria</taxon>
        <taxon>Pseudomonadati</taxon>
        <taxon>Pseudomonadota</taxon>
        <taxon>Betaproteobacteria</taxon>
        <taxon>Burkholderiales</taxon>
        <taxon>Sphaerotilaceae</taxon>
        <taxon>Azohydromonas</taxon>
    </lineage>
</organism>
<sequence length="303" mass="34300">MNSIIAKQNEDRMLSLVRARRRIYKTAKRYQGAVVLMTLLLPVISLAVANFAPAAKAYVAVTALLFSICDVVFMDRWNKGLMKDAAKLQEEFDCEVLAMRRNEFVVGAGVDPEEIYQLSVEKLNADGESQLRNWYPVAVGKVPLHVARILCQRENLLYDGKVRKTYGRLLTICLIALVVVLFIYSLAAELKLDAFVLTVLVPAMPVVNWAIRELFRQKSTVETLDRLKAESEKLWKKVVEGMSETDAAERSRELQDAIYNHRVASPLVFDFLYRYRRASLEAQMNAGAEHLVDGFLKKKAAAI</sequence>
<comment type="caution">
    <text evidence="2">The sequence shown here is derived from an EMBL/GenBank/DDBJ whole genome shotgun (WGS) entry which is preliminary data.</text>
</comment>
<keyword evidence="1" id="KW-1133">Transmembrane helix</keyword>
<name>A0ABU5IB71_9BURK</name>
<dbReference type="EMBL" id="JAXOJX010000003">
    <property type="protein sequence ID" value="MDZ5455795.1"/>
    <property type="molecule type" value="Genomic_DNA"/>
</dbReference>
<gene>
    <name evidence="2" type="ORF">SM757_04340</name>
</gene>
<reference evidence="2 3" key="1">
    <citation type="submission" date="2023-11" db="EMBL/GenBank/DDBJ databases">
        <title>Draft genome of Azohydromonas lata strain H1 (DSM1123), a polyhydroxyalkanoate producer.</title>
        <authorList>
            <person name="Traversa D."/>
            <person name="D'Addabbo P."/>
            <person name="Pazzani C."/>
            <person name="Manzari C."/>
            <person name="Chiara M."/>
            <person name="Scrascia M."/>
        </authorList>
    </citation>
    <scope>NUCLEOTIDE SEQUENCE [LARGE SCALE GENOMIC DNA]</scope>
    <source>
        <strain evidence="2 3">H1</strain>
    </source>
</reference>
<feature type="transmembrane region" description="Helical" evidence="1">
    <location>
        <begin position="169"/>
        <end position="188"/>
    </location>
</feature>
<keyword evidence="3" id="KW-1185">Reference proteome</keyword>
<accession>A0ABU5IB71</accession>
<dbReference type="RefSeq" id="WP_322464476.1">
    <property type="nucleotide sequence ID" value="NZ_JAXOJX010000003.1"/>
</dbReference>
<dbReference type="InterPro" id="IPR049920">
    <property type="entry name" value="IK1_05631-like"/>
</dbReference>
<evidence type="ECO:0000313" key="2">
    <source>
        <dbReference type="EMBL" id="MDZ5455795.1"/>
    </source>
</evidence>
<protein>
    <submittedName>
        <fullName evidence="2">S-4TM family putative pore-forming effector</fullName>
    </submittedName>
</protein>
<dbReference type="Proteomes" id="UP001293718">
    <property type="component" value="Unassembled WGS sequence"/>
</dbReference>
<evidence type="ECO:0000313" key="3">
    <source>
        <dbReference type="Proteomes" id="UP001293718"/>
    </source>
</evidence>